<accession>A0ACC2PMW5</accession>
<evidence type="ECO:0000313" key="1">
    <source>
        <dbReference type="EMBL" id="KAJ8684644.1"/>
    </source>
</evidence>
<reference evidence="1" key="1">
    <citation type="submission" date="2023-04" db="EMBL/GenBank/DDBJ databases">
        <title>A chromosome-level genome assembly of the parasitoid wasp Eretmocerus hayati.</title>
        <authorList>
            <person name="Zhong Y."/>
            <person name="Liu S."/>
            <person name="Liu Y."/>
        </authorList>
    </citation>
    <scope>NUCLEOTIDE SEQUENCE</scope>
    <source>
        <strain evidence="1">ZJU_SS_LIU_2023</strain>
    </source>
</reference>
<feature type="non-terminal residue" evidence="1">
    <location>
        <position position="169"/>
    </location>
</feature>
<organism evidence="1 2">
    <name type="scientific">Eretmocerus hayati</name>
    <dbReference type="NCBI Taxonomy" id="131215"/>
    <lineage>
        <taxon>Eukaryota</taxon>
        <taxon>Metazoa</taxon>
        <taxon>Ecdysozoa</taxon>
        <taxon>Arthropoda</taxon>
        <taxon>Hexapoda</taxon>
        <taxon>Insecta</taxon>
        <taxon>Pterygota</taxon>
        <taxon>Neoptera</taxon>
        <taxon>Endopterygota</taxon>
        <taxon>Hymenoptera</taxon>
        <taxon>Apocrita</taxon>
        <taxon>Proctotrupomorpha</taxon>
        <taxon>Chalcidoidea</taxon>
        <taxon>Aphelinidae</taxon>
        <taxon>Aphelininae</taxon>
        <taxon>Eretmocerus</taxon>
    </lineage>
</organism>
<dbReference type="EMBL" id="CM056741">
    <property type="protein sequence ID" value="KAJ8684644.1"/>
    <property type="molecule type" value="Genomic_DNA"/>
</dbReference>
<gene>
    <name evidence="1" type="ORF">QAD02_020437</name>
</gene>
<evidence type="ECO:0000313" key="2">
    <source>
        <dbReference type="Proteomes" id="UP001239111"/>
    </source>
</evidence>
<proteinExistence type="predicted"/>
<protein>
    <submittedName>
        <fullName evidence="1">Uncharacterized protein</fullName>
    </submittedName>
</protein>
<name>A0ACC2PMW5_9HYME</name>
<dbReference type="Proteomes" id="UP001239111">
    <property type="component" value="Chromosome 1"/>
</dbReference>
<keyword evidence="2" id="KW-1185">Reference proteome</keyword>
<comment type="caution">
    <text evidence="1">The sequence shown here is derived from an EMBL/GenBank/DDBJ whole genome shotgun (WGS) entry which is preliminary data.</text>
</comment>
<sequence length="169" mass="18931">MKEIPIIFHPQFRPLEQLMGVFPAASSKHVPAPWARLMEDPTSPIIDFYPEDFKIDLNGKKFAWQGVALLPFVEEERLFSALEPFYGLLSEVEGRRNVRGDDRLYLAPNNSGFSFLEGLYSAGISYQSEIEVCVDGMRGTILPSEDCIDTGGTLLSPIKAPPVRNNRVI</sequence>